<dbReference type="Gene3D" id="1.10.630.10">
    <property type="entry name" value="Cytochrome P450"/>
    <property type="match status" value="1"/>
</dbReference>
<dbReference type="InterPro" id="IPR036396">
    <property type="entry name" value="Cyt_P450_sf"/>
</dbReference>
<dbReference type="GO" id="GO:0004497">
    <property type="term" value="F:monooxygenase activity"/>
    <property type="evidence" value="ECO:0007669"/>
    <property type="project" value="InterPro"/>
</dbReference>
<protein>
    <submittedName>
        <fullName evidence="6">Cytochrome P450</fullName>
    </submittedName>
</protein>
<dbReference type="GO" id="GO:0016705">
    <property type="term" value="F:oxidoreductase activity, acting on paired donors, with incorporation or reduction of molecular oxygen"/>
    <property type="evidence" value="ECO:0007669"/>
    <property type="project" value="InterPro"/>
</dbReference>
<keyword evidence="2 5" id="KW-0349">Heme</keyword>
<comment type="caution">
    <text evidence="6">The sequence shown here is derived from an EMBL/GenBank/DDBJ whole genome shotgun (WGS) entry which is preliminary data.</text>
</comment>
<dbReference type="InterPro" id="IPR002401">
    <property type="entry name" value="Cyt_P450_E_grp-I"/>
</dbReference>
<comment type="cofactor">
    <cofactor evidence="5">
        <name>heme</name>
        <dbReference type="ChEBI" id="CHEBI:30413"/>
    </cofactor>
</comment>
<dbReference type="AlphaFoldDB" id="A0A8K0SL13"/>
<dbReference type="InterPro" id="IPR050121">
    <property type="entry name" value="Cytochrome_P450_monoxygenase"/>
</dbReference>
<gene>
    <name evidence="6" type="ORF">B0I35DRAFT_451811</name>
</gene>
<dbReference type="GO" id="GO:0005506">
    <property type="term" value="F:iron ion binding"/>
    <property type="evidence" value="ECO:0007669"/>
    <property type="project" value="InterPro"/>
</dbReference>
<dbReference type="InterPro" id="IPR001128">
    <property type="entry name" value="Cyt_P450"/>
</dbReference>
<comment type="pathway">
    <text evidence="1">Mycotoxin biosynthesis.</text>
</comment>
<keyword evidence="7" id="KW-1185">Reference proteome</keyword>
<dbReference type="PANTHER" id="PTHR24305:SF222">
    <property type="entry name" value="CYTOCHROME P450 MONOOXYGENASE STCS"/>
    <property type="match status" value="1"/>
</dbReference>
<dbReference type="PRINTS" id="PR00385">
    <property type="entry name" value="P450"/>
</dbReference>
<evidence type="ECO:0000313" key="7">
    <source>
        <dbReference type="Proteomes" id="UP000813444"/>
    </source>
</evidence>
<evidence type="ECO:0000256" key="3">
    <source>
        <dbReference type="ARBA" id="ARBA00022723"/>
    </source>
</evidence>
<organism evidence="6 7">
    <name type="scientific">Stachybotrys elegans</name>
    <dbReference type="NCBI Taxonomy" id="80388"/>
    <lineage>
        <taxon>Eukaryota</taxon>
        <taxon>Fungi</taxon>
        <taxon>Dikarya</taxon>
        <taxon>Ascomycota</taxon>
        <taxon>Pezizomycotina</taxon>
        <taxon>Sordariomycetes</taxon>
        <taxon>Hypocreomycetidae</taxon>
        <taxon>Hypocreales</taxon>
        <taxon>Stachybotryaceae</taxon>
        <taxon>Stachybotrys</taxon>
    </lineage>
</organism>
<feature type="binding site" description="axial binding residue" evidence="5">
    <location>
        <position position="428"/>
    </location>
    <ligand>
        <name>heme</name>
        <dbReference type="ChEBI" id="CHEBI:30413"/>
    </ligand>
    <ligandPart>
        <name>Fe</name>
        <dbReference type="ChEBI" id="CHEBI:18248"/>
    </ligandPart>
</feature>
<dbReference type="EMBL" id="JAGPNK010000008">
    <property type="protein sequence ID" value="KAH7317047.1"/>
    <property type="molecule type" value="Genomic_DNA"/>
</dbReference>
<name>A0A8K0SL13_9HYPO</name>
<evidence type="ECO:0000313" key="6">
    <source>
        <dbReference type="EMBL" id="KAH7317047.1"/>
    </source>
</evidence>
<dbReference type="Pfam" id="PF00067">
    <property type="entry name" value="p450"/>
    <property type="match status" value="2"/>
</dbReference>
<keyword evidence="4 5" id="KW-0408">Iron</keyword>
<accession>A0A8K0SL13</accession>
<evidence type="ECO:0000256" key="4">
    <source>
        <dbReference type="ARBA" id="ARBA00023004"/>
    </source>
</evidence>
<dbReference type="CDD" id="cd11051">
    <property type="entry name" value="CYP59-like"/>
    <property type="match status" value="1"/>
</dbReference>
<keyword evidence="3 5" id="KW-0479">Metal-binding</keyword>
<evidence type="ECO:0000256" key="1">
    <source>
        <dbReference type="ARBA" id="ARBA00004685"/>
    </source>
</evidence>
<dbReference type="Proteomes" id="UP000813444">
    <property type="component" value="Unassembled WGS sequence"/>
</dbReference>
<proteinExistence type="predicted"/>
<evidence type="ECO:0000256" key="5">
    <source>
        <dbReference type="PIRSR" id="PIRSR602401-1"/>
    </source>
</evidence>
<dbReference type="OrthoDB" id="10029320at2759"/>
<dbReference type="SUPFAM" id="SSF48264">
    <property type="entry name" value="Cytochrome P450"/>
    <property type="match status" value="1"/>
</dbReference>
<evidence type="ECO:0000256" key="2">
    <source>
        <dbReference type="ARBA" id="ARBA00022617"/>
    </source>
</evidence>
<sequence>MFCLSLVTGTVLLAAYLLRRLYRKRCEQYAAFPQLPPSLLLGHLGAVDKYGRMLPPKAHVDMAFAAMHKALGRPPVMLVDLRPVASPMLIVGSHDVAEQVSKASDRWPNGIPKTPAIWKQLEHLTGPRSIISAKGEEWKALRKQFNPGFSTQNLMQQLPSIVEKVTLFVGHLDTLAETGQEFALQDYTTNLTFDIIGRICLNLDMGAQKSPTEFMRLFHSLIQTYAGEQLDLPWWCTPMVEWKRYSLRRQVMDKLRAIVHERHHQDGEGQFSILSVSLADIDNLTPDAVDTICDQLSSFLFAGHDTTSTLISWIFYELSRNPHAMKALRSELDALFGSDPSPSAVAEALLAPGGKELIHRMSYASAVIKETLRDGFTINVNGTTYCADGLMLYHVHSIIQKDTSRWLHHASDIPPGAWRAFERGPRNCIGQELATIEARVTIALVARRFHFSKVGRGSLIVGTDGNSEMGENGQYKVESKLYMVTSKPLDGMLMKVKTV</sequence>
<dbReference type="GO" id="GO:0020037">
    <property type="term" value="F:heme binding"/>
    <property type="evidence" value="ECO:0007669"/>
    <property type="project" value="InterPro"/>
</dbReference>
<reference evidence="6" key="1">
    <citation type="journal article" date="2021" name="Nat. Commun.">
        <title>Genetic determinants of endophytism in the Arabidopsis root mycobiome.</title>
        <authorList>
            <person name="Mesny F."/>
            <person name="Miyauchi S."/>
            <person name="Thiergart T."/>
            <person name="Pickel B."/>
            <person name="Atanasova L."/>
            <person name="Karlsson M."/>
            <person name="Huettel B."/>
            <person name="Barry K.W."/>
            <person name="Haridas S."/>
            <person name="Chen C."/>
            <person name="Bauer D."/>
            <person name="Andreopoulos W."/>
            <person name="Pangilinan J."/>
            <person name="LaButti K."/>
            <person name="Riley R."/>
            <person name="Lipzen A."/>
            <person name="Clum A."/>
            <person name="Drula E."/>
            <person name="Henrissat B."/>
            <person name="Kohler A."/>
            <person name="Grigoriev I.V."/>
            <person name="Martin F.M."/>
            <person name="Hacquard S."/>
        </authorList>
    </citation>
    <scope>NUCLEOTIDE SEQUENCE</scope>
    <source>
        <strain evidence="6">MPI-CAGE-CH-0235</strain>
    </source>
</reference>
<dbReference type="PANTHER" id="PTHR24305">
    <property type="entry name" value="CYTOCHROME P450"/>
    <property type="match status" value="1"/>
</dbReference>
<dbReference type="PRINTS" id="PR00463">
    <property type="entry name" value="EP450I"/>
</dbReference>